<dbReference type="AlphaFoldDB" id="A0A251WVB4"/>
<dbReference type="Gene3D" id="1.10.10.10">
    <property type="entry name" value="Winged helix-like DNA-binding domain superfamily/Winged helix DNA-binding domain"/>
    <property type="match status" value="1"/>
</dbReference>
<evidence type="ECO:0000313" key="6">
    <source>
        <dbReference type="Proteomes" id="UP000194664"/>
    </source>
</evidence>
<dbReference type="InterPro" id="IPR005090">
    <property type="entry name" value="RepC_N"/>
</dbReference>
<dbReference type="InterPro" id="IPR047611">
    <property type="entry name" value="RepABC_RepC"/>
</dbReference>
<dbReference type="NCBIfam" id="NF040974">
    <property type="entry name" value="RepABC_RepC"/>
    <property type="match status" value="1"/>
</dbReference>
<dbReference type="EMBL" id="MSPP01000006">
    <property type="protein sequence ID" value="OUD08286.1"/>
    <property type="molecule type" value="Genomic_DNA"/>
</dbReference>
<feature type="domain" description="Plasmid replication protein C C-terminal" evidence="4">
    <location>
        <begin position="272"/>
        <end position="371"/>
    </location>
</feature>
<dbReference type="InterPro" id="IPR036388">
    <property type="entry name" value="WH-like_DNA-bd_sf"/>
</dbReference>
<dbReference type="RefSeq" id="WP_086452319.1">
    <property type="nucleotide sequence ID" value="NZ_MSPP01000006.1"/>
</dbReference>
<keyword evidence="6" id="KW-1185">Reference proteome</keyword>
<evidence type="ECO:0000259" key="3">
    <source>
        <dbReference type="Pfam" id="PF03428"/>
    </source>
</evidence>
<feature type="region of interest" description="Disordered" evidence="2">
    <location>
        <begin position="242"/>
        <end position="266"/>
    </location>
</feature>
<proteinExistence type="predicted"/>
<evidence type="ECO:0000256" key="1">
    <source>
        <dbReference type="SAM" id="Coils"/>
    </source>
</evidence>
<dbReference type="SUPFAM" id="SSF46785">
    <property type="entry name" value="Winged helix' DNA-binding domain"/>
    <property type="match status" value="1"/>
</dbReference>
<dbReference type="InterPro" id="IPR021760">
    <property type="entry name" value="RepC_C"/>
</dbReference>
<dbReference type="InterPro" id="IPR036390">
    <property type="entry name" value="WH_DNA-bd_sf"/>
</dbReference>
<protein>
    <submittedName>
        <fullName evidence="5">Uncharacterized protein</fullName>
    </submittedName>
</protein>
<comment type="caution">
    <text evidence="5">The sequence shown here is derived from an EMBL/GenBank/DDBJ whole genome shotgun (WGS) entry which is preliminary data.</text>
</comment>
<evidence type="ECO:0000313" key="5">
    <source>
        <dbReference type="EMBL" id="OUD08286.1"/>
    </source>
</evidence>
<organism evidence="5 6">
    <name type="scientific">Marivivens niveibacter</name>
    <dbReference type="NCBI Taxonomy" id="1930667"/>
    <lineage>
        <taxon>Bacteria</taxon>
        <taxon>Pseudomonadati</taxon>
        <taxon>Pseudomonadota</taxon>
        <taxon>Alphaproteobacteria</taxon>
        <taxon>Rhodobacterales</taxon>
        <taxon>Paracoccaceae</taxon>
        <taxon>Marivivens group</taxon>
        <taxon>Marivivens</taxon>
    </lineage>
</organism>
<feature type="compositionally biased region" description="Polar residues" evidence="2">
    <location>
        <begin position="257"/>
        <end position="266"/>
    </location>
</feature>
<sequence>MHVISTTPFGQRPVTAGLIKRAAIRQQAPTLPRVRKWDLLRELCAAKKTFGLNDRDIAVLNALVSFHKSEELDQEDQLIVFPSNATLSNRAHGMPESTLRRHISKLVKSGLILRNDSPNGKRYAMTSRSGDIVQAYGFDLRPLLVRASEIIEAAETQRQKEAERKELRNEIIILKRDADKLIEYSHEIGLKYDLDEPKSRLAELAKFLRRKLDVSALSQLKQTLIVLVDNIKEWLGINPNQTPKMSGNDIQNERHYSNSNKNTADSEQTTVPLPMVLQACPDIQDFADRPLRNWHDFISSMSIIKSMMGITAETWEHAMKIMGPQTTAVVTAGILQRMGEIKSPGGYLRRLTQKAEKKSFSPMPMIIALLRQTS</sequence>
<feature type="coiled-coil region" evidence="1">
    <location>
        <begin position="144"/>
        <end position="184"/>
    </location>
</feature>
<gene>
    <name evidence="5" type="ORF">BVC71_14025</name>
</gene>
<name>A0A251WVB4_9RHOB</name>
<reference evidence="5 6" key="1">
    <citation type="submission" date="2016-12" db="EMBL/GenBank/DDBJ databases">
        <title>The draft genome sequence of HSLHS2.</title>
        <authorList>
            <person name="Hu D."/>
            <person name="Wang L."/>
            <person name="Shao Z."/>
        </authorList>
    </citation>
    <scope>NUCLEOTIDE SEQUENCE [LARGE SCALE GENOMIC DNA]</scope>
    <source>
        <strain evidence="5">MCCC 1A06712</strain>
    </source>
</reference>
<feature type="domain" description="Plasmid replication protein C N-terminal" evidence="3">
    <location>
        <begin position="12"/>
        <end position="184"/>
    </location>
</feature>
<keyword evidence="1" id="KW-0175">Coiled coil</keyword>
<evidence type="ECO:0000259" key="4">
    <source>
        <dbReference type="Pfam" id="PF11800"/>
    </source>
</evidence>
<dbReference type="Proteomes" id="UP000194664">
    <property type="component" value="Unassembled WGS sequence"/>
</dbReference>
<dbReference type="Pfam" id="PF03428">
    <property type="entry name" value="RP-C"/>
    <property type="match status" value="1"/>
</dbReference>
<dbReference type="OrthoDB" id="7488837at2"/>
<accession>A0A251WVB4</accession>
<dbReference type="Pfam" id="PF11800">
    <property type="entry name" value="RP-C_C"/>
    <property type="match status" value="1"/>
</dbReference>
<evidence type="ECO:0000256" key="2">
    <source>
        <dbReference type="SAM" id="MobiDB-lite"/>
    </source>
</evidence>